<name>A0A382BCD4_9ZZZZ</name>
<evidence type="ECO:0000313" key="1">
    <source>
        <dbReference type="EMBL" id="SVB11455.1"/>
    </source>
</evidence>
<accession>A0A382BCD4</accession>
<organism evidence="1">
    <name type="scientific">marine metagenome</name>
    <dbReference type="NCBI Taxonomy" id="408172"/>
    <lineage>
        <taxon>unclassified sequences</taxon>
        <taxon>metagenomes</taxon>
        <taxon>ecological metagenomes</taxon>
    </lineage>
</organism>
<reference evidence="1" key="1">
    <citation type="submission" date="2018-05" db="EMBL/GenBank/DDBJ databases">
        <authorList>
            <person name="Lanie J.A."/>
            <person name="Ng W.-L."/>
            <person name="Kazmierczak K.M."/>
            <person name="Andrzejewski T.M."/>
            <person name="Davidsen T.M."/>
            <person name="Wayne K.J."/>
            <person name="Tettelin H."/>
            <person name="Glass J.I."/>
            <person name="Rusch D."/>
            <person name="Podicherti R."/>
            <person name="Tsui H.-C.T."/>
            <person name="Winkler M.E."/>
        </authorList>
    </citation>
    <scope>NUCLEOTIDE SEQUENCE</scope>
</reference>
<protein>
    <submittedName>
        <fullName evidence="1">Uncharacterized protein</fullName>
    </submittedName>
</protein>
<sequence length="573" mass="57718">MTANVALTDTFDQWRVKTNEVVVMTQADGMSNFLKILDTTNSTSNTTGSIITAGGIGVLKSAVIGENLRVHGNVITDGDTTISGNLIFGDATTDQVTFTADINSSLIPNANVTFNVGNTTMLWANTWTGHLGVTQKADAGKPAVSITAEDVDQIALSITASQTTADVLDIAADSVAAAKVIDISADALTTGSALYIDSNSGDTSTRSIVEVIQNHASATGATALTVQADAGKGIFINTDLAAGGPALEIDAEQATTTAVDFNFDAATSATAMSISADGLVTGTAFAVDSDSSDTGTRSITSITQNHASATGATALAVQADAGRGLFIDTNLAAGGYSLEIDAQQDTTNTAKIASAATTGTILDIQAEAITTGRGINIYDDSATTGSALYIDSDSSSTGTRSVASIIQNHASATGTTALSLQADAGRGLFIDTNLAAGGYSLEVDSEQTTTNVAKIASVGTSGTVLEVSQAGVMTGKVIDITADAATTGTGVNMSMDGLTTGSLMALESNSADTGTRSLITIKNDHASATAAVPLVVTQDSTNAVAKFSGTSTLVIPVGTSSNRGHAIQGGIRY</sequence>
<dbReference type="AlphaFoldDB" id="A0A382BCD4"/>
<proteinExistence type="predicted"/>
<feature type="non-terminal residue" evidence="1">
    <location>
        <position position="573"/>
    </location>
</feature>
<dbReference type="EMBL" id="UINC01029171">
    <property type="protein sequence ID" value="SVB11455.1"/>
    <property type="molecule type" value="Genomic_DNA"/>
</dbReference>
<gene>
    <name evidence="1" type="ORF">METZ01_LOCUS164309</name>
</gene>